<evidence type="ECO:0000313" key="7">
    <source>
        <dbReference type="EMBL" id="KAF6142748.1"/>
    </source>
</evidence>
<keyword evidence="8" id="KW-1185">Reference proteome</keyword>
<dbReference type="InterPro" id="IPR016132">
    <property type="entry name" value="Phyto_chromo_attachment"/>
</dbReference>
<dbReference type="GO" id="GO:0009584">
    <property type="term" value="P:detection of visible light"/>
    <property type="evidence" value="ECO:0007669"/>
    <property type="project" value="InterPro"/>
</dbReference>
<protein>
    <recommendedName>
        <fullName evidence="6">Phytochrome chromophore attachment site domain-containing protein</fullName>
    </recommendedName>
</protein>
<dbReference type="Gene3D" id="3.30.450.40">
    <property type="match status" value="1"/>
</dbReference>
<dbReference type="PROSITE" id="PS50046">
    <property type="entry name" value="PHYTOCHROME_2"/>
    <property type="match status" value="1"/>
</dbReference>
<dbReference type="Pfam" id="PF08446">
    <property type="entry name" value="PAS_2"/>
    <property type="match status" value="1"/>
</dbReference>
<dbReference type="InterPro" id="IPR035965">
    <property type="entry name" value="PAS-like_dom_sf"/>
</dbReference>
<dbReference type="OrthoDB" id="2015534at2759"/>
<evidence type="ECO:0000256" key="5">
    <source>
        <dbReference type="ARBA" id="ARBA00023170"/>
    </source>
</evidence>
<dbReference type="InterPro" id="IPR001294">
    <property type="entry name" value="Phytochrome"/>
</dbReference>
<name>A0A7J7LJP4_9MAGN</name>
<feature type="domain" description="Phytochrome chromophore attachment site" evidence="6">
    <location>
        <begin position="220"/>
        <end position="393"/>
    </location>
</feature>
<dbReference type="Gene3D" id="3.30.450.20">
    <property type="entry name" value="PAS domain"/>
    <property type="match status" value="1"/>
</dbReference>
<dbReference type="AlphaFoldDB" id="A0A7J7LJP4"/>
<dbReference type="InterPro" id="IPR003018">
    <property type="entry name" value="GAF"/>
</dbReference>
<dbReference type="InterPro" id="IPR029016">
    <property type="entry name" value="GAF-like_dom_sf"/>
</dbReference>
<evidence type="ECO:0000256" key="2">
    <source>
        <dbReference type="ARBA" id="ARBA00022543"/>
    </source>
</evidence>
<organism evidence="7 8">
    <name type="scientific">Kingdonia uniflora</name>
    <dbReference type="NCBI Taxonomy" id="39325"/>
    <lineage>
        <taxon>Eukaryota</taxon>
        <taxon>Viridiplantae</taxon>
        <taxon>Streptophyta</taxon>
        <taxon>Embryophyta</taxon>
        <taxon>Tracheophyta</taxon>
        <taxon>Spermatophyta</taxon>
        <taxon>Magnoliopsida</taxon>
        <taxon>Ranunculales</taxon>
        <taxon>Circaeasteraceae</taxon>
        <taxon>Kingdonia</taxon>
    </lineage>
</organism>
<dbReference type="SMART" id="SM00065">
    <property type="entry name" value="GAF"/>
    <property type="match status" value="1"/>
</dbReference>
<comment type="similarity">
    <text evidence="1">Belongs to the phytochrome family.</text>
</comment>
<reference evidence="7 8" key="1">
    <citation type="journal article" date="2020" name="IScience">
        <title>Genome Sequencing of the Endangered Kingdonia uniflora (Circaeasteraceae, Ranunculales) Reveals Potential Mechanisms of Evolutionary Specialization.</title>
        <authorList>
            <person name="Sun Y."/>
            <person name="Deng T."/>
            <person name="Zhang A."/>
            <person name="Moore M.J."/>
            <person name="Landis J.B."/>
            <person name="Lin N."/>
            <person name="Zhang H."/>
            <person name="Zhang X."/>
            <person name="Huang J."/>
            <person name="Zhang X."/>
            <person name="Sun H."/>
            <person name="Wang H."/>
        </authorList>
    </citation>
    <scope>NUCLEOTIDE SEQUENCE [LARGE SCALE GENOMIC DNA]</scope>
    <source>
        <strain evidence="7">TB1705</strain>
        <tissue evidence="7">Leaf</tissue>
    </source>
</reference>
<keyword evidence="3" id="KW-0716">Sensory transduction</keyword>
<evidence type="ECO:0000256" key="3">
    <source>
        <dbReference type="ARBA" id="ARBA00022606"/>
    </source>
</evidence>
<dbReference type="Pfam" id="PF01590">
    <property type="entry name" value="GAF"/>
    <property type="match status" value="1"/>
</dbReference>
<evidence type="ECO:0000256" key="1">
    <source>
        <dbReference type="ARBA" id="ARBA00008235"/>
    </source>
</evidence>
<keyword evidence="2" id="KW-0600">Photoreceptor protein</keyword>
<dbReference type="SUPFAM" id="SSF55781">
    <property type="entry name" value="GAF domain-like"/>
    <property type="match status" value="2"/>
</dbReference>
<proteinExistence type="inferred from homology"/>
<dbReference type="GO" id="GO:0009881">
    <property type="term" value="F:photoreceptor activity"/>
    <property type="evidence" value="ECO:0007669"/>
    <property type="project" value="UniProtKB-KW"/>
</dbReference>
<dbReference type="PRINTS" id="PR01033">
    <property type="entry name" value="PHYTOCHROME"/>
</dbReference>
<dbReference type="GO" id="GO:0006355">
    <property type="term" value="P:regulation of DNA-templated transcription"/>
    <property type="evidence" value="ECO:0007669"/>
    <property type="project" value="InterPro"/>
</dbReference>
<accession>A0A7J7LJP4</accession>
<keyword evidence="5" id="KW-0675">Receptor</keyword>
<dbReference type="PANTHER" id="PTHR47876:SF3">
    <property type="entry name" value="PHYTOCHROME 1"/>
    <property type="match status" value="1"/>
</dbReference>
<dbReference type="PANTHER" id="PTHR47876">
    <property type="entry name" value="OS08G0260000 PROTEIN"/>
    <property type="match status" value="1"/>
</dbReference>
<evidence type="ECO:0000256" key="4">
    <source>
        <dbReference type="ARBA" id="ARBA00022991"/>
    </source>
</evidence>
<dbReference type="InterPro" id="IPR043150">
    <property type="entry name" value="Phytochrome_PHY_sf"/>
</dbReference>
<dbReference type="Proteomes" id="UP000541444">
    <property type="component" value="Unassembled WGS sequence"/>
</dbReference>
<dbReference type="SUPFAM" id="SSF55785">
    <property type="entry name" value="PYP-like sensor domain (PAS domain)"/>
    <property type="match status" value="1"/>
</dbReference>
<evidence type="ECO:0000313" key="8">
    <source>
        <dbReference type="Proteomes" id="UP000541444"/>
    </source>
</evidence>
<keyword evidence="4" id="KW-0157">Chromophore</keyword>
<dbReference type="EMBL" id="JACGCM010002247">
    <property type="protein sequence ID" value="KAF6142748.1"/>
    <property type="molecule type" value="Genomic_DNA"/>
</dbReference>
<dbReference type="InterPro" id="IPR013654">
    <property type="entry name" value="PAS_2"/>
</dbReference>
<dbReference type="Gene3D" id="3.30.450.270">
    <property type="match status" value="1"/>
</dbReference>
<sequence length="460" mass="50545">MSSFIPSQCSSIVSLSNHSARIVAQTNMDVKLNAEFEESVTSFGNSRSLSVPKSAVLSDQEQQANKVTTMAYLQKIQKGKEIQSFGCLVAVDEKTSKITAYSENAPEMLTMVDNGESCDGEHPDLQIGSDVRILFASPSASALEKVLGFGEVSLPSPVLVHCKASAKPFYAIFHRVTGSLIIDFEPVKPCEVPVAVSGALQSHKFAAKGIARLQSLPSGSLERLYDAVVQEVHELIGYDKVMVYKFHEDDHGEVVSEITTNGLGPSLGCHYPATDIPQASRFLFMKNKVRMICDCRAKHVKVLQDEKIPLELTLCGSTLRSAHSCHLEYMETMGTVASLVMAVVVNEGNKENGNSETAQPLKGKRLWGLVVCHSTTPRFIPFPLRYACEFLIQVFSIHVNKELELQSQVLEKRILLTQTLLCDLLMRNAPVGIVSENPNIMDLVKCDGAALLYKGKIWRL</sequence>
<comment type="caution">
    <text evidence="7">The sequence shown here is derived from an EMBL/GenBank/DDBJ whole genome shotgun (WGS) entry which is preliminary data.</text>
</comment>
<gene>
    <name evidence="7" type="ORF">GIB67_018459</name>
</gene>
<evidence type="ECO:0000259" key="6">
    <source>
        <dbReference type="PROSITE" id="PS50046"/>
    </source>
</evidence>